<evidence type="ECO:0000259" key="9">
    <source>
        <dbReference type="PROSITE" id="PS50109"/>
    </source>
</evidence>
<evidence type="ECO:0000256" key="5">
    <source>
        <dbReference type="ARBA" id="ARBA00022777"/>
    </source>
</evidence>
<evidence type="ECO:0000256" key="2">
    <source>
        <dbReference type="ARBA" id="ARBA00012438"/>
    </source>
</evidence>
<comment type="caution">
    <text evidence="11">The sequence shown here is derived from an EMBL/GenBank/DDBJ whole genome shotgun (WGS) entry which is preliminary data.</text>
</comment>
<dbReference type="InterPro" id="IPR001789">
    <property type="entry name" value="Sig_transdc_resp-reg_receiver"/>
</dbReference>
<dbReference type="EMBL" id="JBHUIJ010000011">
    <property type="protein sequence ID" value="MFD2237668.1"/>
    <property type="molecule type" value="Genomic_DNA"/>
</dbReference>
<feature type="transmembrane region" description="Helical" evidence="8">
    <location>
        <begin position="71"/>
        <end position="91"/>
    </location>
</feature>
<dbReference type="InterPro" id="IPR011006">
    <property type="entry name" value="CheY-like_superfamily"/>
</dbReference>
<dbReference type="Pfam" id="PF00072">
    <property type="entry name" value="Response_reg"/>
    <property type="match status" value="1"/>
</dbReference>
<dbReference type="InterPro" id="IPR005467">
    <property type="entry name" value="His_kinase_dom"/>
</dbReference>
<comment type="catalytic activity">
    <reaction evidence="1">
        <text>ATP + protein L-histidine = ADP + protein N-phospho-L-histidine.</text>
        <dbReference type="EC" id="2.7.13.3"/>
    </reaction>
</comment>
<dbReference type="PRINTS" id="PR00344">
    <property type="entry name" value="BCTRLSENSOR"/>
</dbReference>
<dbReference type="CDD" id="cd00075">
    <property type="entry name" value="HATPase"/>
    <property type="match status" value="1"/>
</dbReference>
<evidence type="ECO:0000256" key="4">
    <source>
        <dbReference type="ARBA" id="ARBA00022679"/>
    </source>
</evidence>
<dbReference type="RefSeq" id="WP_209738035.1">
    <property type="nucleotide sequence ID" value="NZ_CP072611.1"/>
</dbReference>
<feature type="domain" description="Histidine kinase" evidence="9">
    <location>
        <begin position="216"/>
        <end position="419"/>
    </location>
</feature>
<dbReference type="Gene3D" id="3.40.50.2300">
    <property type="match status" value="1"/>
</dbReference>
<dbReference type="Gene3D" id="1.10.287.130">
    <property type="match status" value="1"/>
</dbReference>
<dbReference type="InterPro" id="IPR050736">
    <property type="entry name" value="Sensor_HK_Regulatory"/>
</dbReference>
<evidence type="ECO:0000256" key="3">
    <source>
        <dbReference type="ARBA" id="ARBA00022553"/>
    </source>
</evidence>
<protein>
    <recommendedName>
        <fullName evidence="2">histidine kinase</fullName>
        <ecNumber evidence="2">2.7.13.3</ecNumber>
    </recommendedName>
</protein>
<sequence>MRPEAQTAVDAEASGGSKLGFVGSFRTAASDLPAARHELEQANIRIVIVALANLYLMLGERLGFVSAEISTVYAWMFSGAFGLSFAIRASFLLLPNASTGRRLFCMLADYGLISATIGLGDEFSSPIYAVLIWVTVGYGMRFGPRYLLASTAASQASVLLIGLLSPFWQQHPFLVGMLSLTALIVPVYANILLRETRRSRDAALAADLAKSRFLAQASHDLRQPIHAISLFTACLREESLSDNQKQMVDSIDRSLASVSRLFRSLLDISMLDSGRIAIQPEPVAVGRLLTEVVDRNRSIQRRVRLVGTRASVRSDRALLETIVQNLVSNALKYAPGRDVLVGCRRQRGTLSIWVVDRGPGIPDAEIENIFTEFYRIPQPGRDLEGIGLGLSIVRRLAHLLDCTVRVSSRPGKGTVFAIEGLSRVRSPRPGRDARLERPLDYEPLAGLKVLLVEDNVQVLRATSLLLQGWGCIVQAEPSPDFATERPDVIVSDFDLDGPISGIDVIDRVRSQTGRAVPALLMTGHDEGRVREALGGRDIPLLQKPLHPIELRAALTGLRRQRTKGAREDSQG</sequence>
<dbReference type="SUPFAM" id="SSF47384">
    <property type="entry name" value="Homodimeric domain of signal transducing histidine kinase"/>
    <property type="match status" value="1"/>
</dbReference>
<feature type="transmembrane region" description="Helical" evidence="8">
    <location>
        <begin position="146"/>
        <end position="167"/>
    </location>
</feature>
<evidence type="ECO:0000256" key="8">
    <source>
        <dbReference type="SAM" id="Phobius"/>
    </source>
</evidence>
<evidence type="ECO:0000259" key="10">
    <source>
        <dbReference type="PROSITE" id="PS50110"/>
    </source>
</evidence>
<dbReference type="PROSITE" id="PS50110">
    <property type="entry name" value="RESPONSE_REGULATORY"/>
    <property type="match status" value="1"/>
</dbReference>
<dbReference type="PANTHER" id="PTHR43711:SF31">
    <property type="entry name" value="HISTIDINE KINASE"/>
    <property type="match status" value="1"/>
</dbReference>
<dbReference type="SUPFAM" id="SSF55874">
    <property type="entry name" value="ATPase domain of HSP90 chaperone/DNA topoisomerase II/histidine kinase"/>
    <property type="match status" value="1"/>
</dbReference>
<keyword evidence="5 11" id="KW-0418">Kinase</keyword>
<dbReference type="InterPro" id="IPR036890">
    <property type="entry name" value="HATPase_C_sf"/>
</dbReference>
<dbReference type="CDD" id="cd00156">
    <property type="entry name" value="REC"/>
    <property type="match status" value="1"/>
</dbReference>
<feature type="transmembrane region" description="Helical" evidence="8">
    <location>
        <begin position="173"/>
        <end position="193"/>
    </location>
</feature>
<keyword evidence="12" id="KW-1185">Reference proteome</keyword>
<dbReference type="Gene3D" id="3.30.565.10">
    <property type="entry name" value="Histidine kinase-like ATPase, C-terminal domain"/>
    <property type="match status" value="1"/>
</dbReference>
<name>A0ABW5CNN8_9HYPH</name>
<dbReference type="SMART" id="SM00387">
    <property type="entry name" value="HATPase_c"/>
    <property type="match status" value="1"/>
</dbReference>
<dbReference type="InterPro" id="IPR003661">
    <property type="entry name" value="HisK_dim/P_dom"/>
</dbReference>
<dbReference type="InterPro" id="IPR036097">
    <property type="entry name" value="HisK_dim/P_sf"/>
</dbReference>
<keyword evidence="6" id="KW-0902">Two-component regulatory system</keyword>
<reference evidence="12" key="1">
    <citation type="journal article" date="2019" name="Int. J. Syst. Evol. Microbiol.">
        <title>The Global Catalogue of Microorganisms (GCM) 10K type strain sequencing project: providing services to taxonomists for standard genome sequencing and annotation.</title>
        <authorList>
            <consortium name="The Broad Institute Genomics Platform"/>
            <consortium name="The Broad Institute Genome Sequencing Center for Infectious Disease"/>
            <person name="Wu L."/>
            <person name="Ma J."/>
        </authorList>
    </citation>
    <scope>NUCLEOTIDE SEQUENCE [LARGE SCALE GENOMIC DNA]</scope>
    <source>
        <strain evidence="12">ZS-35-S2</strain>
    </source>
</reference>
<keyword evidence="3 7" id="KW-0597">Phosphoprotein</keyword>
<dbReference type="PANTHER" id="PTHR43711">
    <property type="entry name" value="TWO-COMPONENT HISTIDINE KINASE"/>
    <property type="match status" value="1"/>
</dbReference>
<dbReference type="EC" id="2.7.13.3" evidence="2"/>
<proteinExistence type="predicted"/>
<accession>A0ABW5CNN8</accession>
<keyword evidence="8" id="KW-0472">Membrane</keyword>
<feature type="modified residue" description="4-aspartylphosphate" evidence="7">
    <location>
        <position position="492"/>
    </location>
</feature>
<dbReference type="Proteomes" id="UP001597371">
    <property type="component" value="Unassembled WGS sequence"/>
</dbReference>
<dbReference type="InterPro" id="IPR004358">
    <property type="entry name" value="Sig_transdc_His_kin-like_C"/>
</dbReference>
<evidence type="ECO:0000313" key="11">
    <source>
        <dbReference type="EMBL" id="MFD2237668.1"/>
    </source>
</evidence>
<dbReference type="SUPFAM" id="SSF52172">
    <property type="entry name" value="CheY-like"/>
    <property type="match status" value="1"/>
</dbReference>
<dbReference type="Pfam" id="PF02518">
    <property type="entry name" value="HATPase_c"/>
    <property type="match status" value="1"/>
</dbReference>
<evidence type="ECO:0000256" key="7">
    <source>
        <dbReference type="PROSITE-ProRule" id="PRU00169"/>
    </source>
</evidence>
<dbReference type="SMART" id="SM00448">
    <property type="entry name" value="REC"/>
    <property type="match status" value="1"/>
</dbReference>
<dbReference type="Pfam" id="PF00512">
    <property type="entry name" value="HisKA"/>
    <property type="match status" value="1"/>
</dbReference>
<dbReference type="InterPro" id="IPR003594">
    <property type="entry name" value="HATPase_dom"/>
</dbReference>
<gene>
    <name evidence="11" type="ORF">ACFSKQ_09335</name>
</gene>
<dbReference type="SMART" id="SM00388">
    <property type="entry name" value="HisKA"/>
    <property type="match status" value="1"/>
</dbReference>
<keyword evidence="8" id="KW-1133">Transmembrane helix</keyword>
<dbReference type="PROSITE" id="PS50109">
    <property type="entry name" value="HIS_KIN"/>
    <property type="match status" value="1"/>
</dbReference>
<feature type="domain" description="Response regulatory" evidence="10">
    <location>
        <begin position="448"/>
        <end position="558"/>
    </location>
</feature>
<keyword evidence="4" id="KW-0808">Transferase</keyword>
<feature type="transmembrane region" description="Helical" evidence="8">
    <location>
        <begin position="111"/>
        <end position="134"/>
    </location>
</feature>
<organism evidence="11 12">
    <name type="scientific">Aureimonas populi</name>
    <dbReference type="NCBI Taxonomy" id="1701758"/>
    <lineage>
        <taxon>Bacteria</taxon>
        <taxon>Pseudomonadati</taxon>
        <taxon>Pseudomonadota</taxon>
        <taxon>Alphaproteobacteria</taxon>
        <taxon>Hyphomicrobiales</taxon>
        <taxon>Aurantimonadaceae</taxon>
        <taxon>Aureimonas</taxon>
    </lineage>
</organism>
<evidence type="ECO:0000256" key="1">
    <source>
        <dbReference type="ARBA" id="ARBA00000085"/>
    </source>
</evidence>
<evidence type="ECO:0000256" key="6">
    <source>
        <dbReference type="ARBA" id="ARBA00023012"/>
    </source>
</evidence>
<dbReference type="GO" id="GO:0016301">
    <property type="term" value="F:kinase activity"/>
    <property type="evidence" value="ECO:0007669"/>
    <property type="project" value="UniProtKB-KW"/>
</dbReference>
<evidence type="ECO:0000313" key="12">
    <source>
        <dbReference type="Proteomes" id="UP001597371"/>
    </source>
</evidence>
<dbReference type="CDD" id="cd00082">
    <property type="entry name" value="HisKA"/>
    <property type="match status" value="1"/>
</dbReference>
<keyword evidence="8" id="KW-0812">Transmembrane</keyword>